<dbReference type="RefSeq" id="WP_059313789.1">
    <property type="nucleotide sequence ID" value="NZ_CP013987.1"/>
</dbReference>
<dbReference type="InterPro" id="IPR007820">
    <property type="entry name" value="AbrB_fam"/>
</dbReference>
<dbReference type="KEGG" id="por:APT59_04710"/>
<dbReference type="GO" id="GO:0010468">
    <property type="term" value="P:regulation of gene expression"/>
    <property type="evidence" value="ECO:0007669"/>
    <property type="project" value="InterPro"/>
</dbReference>
<dbReference type="InterPro" id="IPR017516">
    <property type="entry name" value="AbrB_dup"/>
</dbReference>
<evidence type="ECO:0000256" key="1">
    <source>
        <dbReference type="SAM" id="Phobius"/>
    </source>
</evidence>
<reference evidence="2 3" key="1">
    <citation type="submission" date="2016-01" db="EMBL/GenBank/DDBJ databases">
        <title>Annotation of Pseudomonas oryzihabitans USDA-ARS-USMARC-56511.</title>
        <authorList>
            <person name="Harhay G.P."/>
            <person name="Harhay D.M."/>
            <person name="Smith T.P.L."/>
            <person name="Bono J.L."/>
            <person name="Heaton M.P."/>
            <person name="Clawson M.L."/>
            <person name="Chitko-Mckown C.G."/>
            <person name="Capik S.F."/>
            <person name="DeDonder K.D."/>
            <person name="Apley M.D."/>
            <person name="Lubbers B.V."/>
            <person name="White B.J."/>
            <person name="Larson R.L."/>
        </authorList>
    </citation>
    <scope>NUCLEOTIDE SEQUENCE [LARGE SCALE GENOMIC DNA]</scope>
    <source>
        <strain evidence="2 3">USDA-ARS-USMARC-56511</strain>
    </source>
</reference>
<gene>
    <name evidence="2" type="ORF">APT59_04710</name>
</gene>
<dbReference type="NCBIfam" id="TIGR03082">
    <property type="entry name" value="Gneg_AbrB_dup"/>
    <property type="match status" value="2"/>
</dbReference>
<evidence type="ECO:0000313" key="3">
    <source>
        <dbReference type="Proteomes" id="UP000064137"/>
    </source>
</evidence>
<feature type="transmembrane region" description="Helical" evidence="1">
    <location>
        <begin position="273"/>
        <end position="292"/>
    </location>
</feature>
<organism evidence="2 3">
    <name type="scientific">Pseudomonas oryzihabitans</name>
    <dbReference type="NCBI Taxonomy" id="47885"/>
    <lineage>
        <taxon>Bacteria</taxon>
        <taxon>Pseudomonadati</taxon>
        <taxon>Pseudomonadota</taxon>
        <taxon>Gammaproteobacteria</taxon>
        <taxon>Pseudomonadales</taxon>
        <taxon>Pseudomonadaceae</taxon>
        <taxon>Pseudomonas</taxon>
    </lineage>
</organism>
<feature type="transmembrane region" description="Helical" evidence="1">
    <location>
        <begin position="12"/>
        <end position="32"/>
    </location>
</feature>
<accession>A0A0U4VJZ9</accession>
<feature type="transmembrane region" description="Helical" evidence="1">
    <location>
        <begin position="94"/>
        <end position="115"/>
    </location>
</feature>
<feature type="transmembrane region" description="Helical" evidence="1">
    <location>
        <begin position="325"/>
        <end position="347"/>
    </location>
</feature>
<sequence length="356" mass="36860">MPIPPANLPYPPLLQWLALILCSALVGGGLSWLQVPAALFLGPMLVAIAFGVSGASIRLPRRLFQSGQGVVGCLIAHAMTAAVLLTVAEHWPVMLLATALTVLLSLLTGALLVRFGGLPGSTAAWGTTPGAAAAMVAMAEEYGADPRIVATMQYVRVVCVVLISALVGRLLGAEGSGTGHQATGISLDGHFAFNLALTLAVALAGSWLGGRLFPAGALLLPIALGTLLQLNGWLDITLPHLLLAAAYGAMGCYVGLRFDRATVSYVWRALPKMIFASLLLIALCALSALLMARLMHVDFLTAYLATSPGGLDSMAIIAVDAHADVGLVLAMQALRLIGVVLTGPLLARQLVKLART</sequence>
<dbReference type="EMBL" id="CP013987">
    <property type="protein sequence ID" value="ALZ83536.1"/>
    <property type="molecule type" value="Genomic_DNA"/>
</dbReference>
<dbReference type="PANTHER" id="PTHR38457">
    <property type="entry name" value="REGULATOR ABRB-RELATED"/>
    <property type="match status" value="1"/>
</dbReference>
<dbReference type="Pfam" id="PF05145">
    <property type="entry name" value="AbrB"/>
    <property type="match status" value="1"/>
</dbReference>
<feature type="transmembrane region" description="Helical" evidence="1">
    <location>
        <begin position="241"/>
        <end position="258"/>
    </location>
</feature>
<dbReference type="AlphaFoldDB" id="A0A0U4VJZ9"/>
<protein>
    <recommendedName>
        <fullName evidence="4">AbrB family transcriptional regulator</fullName>
    </recommendedName>
</protein>
<feature type="transmembrane region" description="Helical" evidence="1">
    <location>
        <begin position="69"/>
        <end position="88"/>
    </location>
</feature>
<dbReference type="PIRSF" id="PIRSF038991">
    <property type="entry name" value="Protein_AbrB"/>
    <property type="match status" value="1"/>
</dbReference>
<name>A0A0U4VJZ9_9PSED</name>
<evidence type="ECO:0008006" key="4">
    <source>
        <dbReference type="Google" id="ProtNLM"/>
    </source>
</evidence>
<keyword evidence="1" id="KW-0812">Transmembrane</keyword>
<dbReference type="PANTHER" id="PTHR38457:SF1">
    <property type="entry name" value="REGULATOR ABRB-RELATED"/>
    <property type="match status" value="1"/>
</dbReference>
<keyword evidence="1" id="KW-1133">Transmembrane helix</keyword>
<keyword evidence="1" id="KW-0472">Membrane</keyword>
<dbReference type="GO" id="GO:0016020">
    <property type="term" value="C:membrane"/>
    <property type="evidence" value="ECO:0007669"/>
    <property type="project" value="InterPro"/>
</dbReference>
<proteinExistence type="predicted"/>
<feature type="transmembrane region" description="Helical" evidence="1">
    <location>
        <begin position="151"/>
        <end position="171"/>
    </location>
</feature>
<dbReference type="OrthoDB" id="9809910at2"/>
<feature type="transmembrane region" description="Helical" evidence="1">
    <location>
        <begin position="122"/>
        <end position="139"/>
    </location>
</feature>
<feature type="transmembrane region" description="Helical" evidence="1">
    <location>
        <begin position="191"/>
        <end position="209"/>
    </location>
</feature>
<feature type="transmembrane region" description="Helical" evidence="1">
    <location>
        <begin position="38"/>
        <end position="57"/>
    </location>
</feature>
<dbReference type="Proteomes" id="UP000064137">
    <property type="component" value="Chromosome"/>
</dbReference>
<evidence type="ECO:0000313" key="2">
    <source>
        <dbReference type="EMBL" id="ALZ83536.1"/>
    </source>
</evidence>